<comment type="caution">
    <text evidence="9">The sequence shown here is derived from an EMBL/GenBank/DDBJ whole genome shotgun (WGS) entry which is preliminary data.</text>
</comment>
<feature type="transmembrane region" description="Helical" evidence="8">
    <location>
        <begin position="81"/>
        <end position="101"/>
    </location>
</feature>
<comment type="similarity">
    <text evidence="2 8">Belongs to the 4-toluene sulfonate uptake permease (TSUP) (TC 2.A.102) family.</text>
</comment>
<feature type="transmembrane region" description="Helical" evidence="8">
    <location>
        <begin position="31"/>
        <end position="50"/>
    </location>
</feature>
<dbReference type="GO" id="GO:0005886">
    <property type="term" value="C:plasma membrane"/>
    <property type="evidence" value="ECO:0007669"/>
    <property type="project" value="UniProtKB-SubCell"/>
</dbReference>
<evidence type="ECO:0000256" key="7">
    <source>
        <dbReference type="ARBA" id="ARBA00023136"/>
    </source>
</evidence>
<dbReference type="PANTHER" id="PTHR30269">
    <property type="entry name" value="TRANSMEMBRANE PROTEIN YFCA"/>
    <property type="match status" value="1"/>
</dbReference>
<keyword evidence="4 8" id="KW-1003">Cell membrane</keyword>
<feature type="transmembrane region" description="Helical" evidence="8">
    <location>
        <begin position="236"/>
        <end position="254"/>
    </location>
</feature>
<evidence type="ECO:0000256" key="2">
    <source>
        <dbReference type="ARBA" id="ARBA00009142"/>
    </source>
</evidence>
<feature type="transmembrane region" description="Helical" evidence="8">
    <location>
        <begin position="146"/>
        <end position="171"/>
    </location>
</feature>
<evidence type="ECO:0000256" key="3">
    <source>
        <dbReference type="ARBA" id="ARBA00022448"/>
    </source>
</evidence>
<keyword evidence="7 8" id="KW-0472">Membrane</keyword>
<dbReference type="AlphaFoldDB" id="A0A2V1GWS9"/>
<dbReference type="RefSeq" id="WP_116688972.1">
    <property type="nucleotide sequence ID" value="NZ_CAWNYD010000014.1"/>
</dbReference>
<name>A0A2V1GWS9_9GAMM</name>
<dbReference type="InterPro" id="IPR052017">
    <property type="entry name" value="TSUP"/>
</dbReference>
<evidence type="ECO:0000313" key="10">
    <source>
        <dbReference type="Proteomes" id="UP000244906"/>
    </source>
</evidence>
<accession>A0A2V1GWS9</accession>
<feature type="transmembrane region" description="Helical" evidence="8">
    <location>
        <begin position="107"/>
        <end position="126"/>
    </location>
</feature>
<proteinExistence type="inferred from homology"/>
<gene>
    <name evidence="9" type="ORF">DC094_20385</name>
</gene>
<dbReference type="Proteomes" id="UP000244906">
    <property type="component" value="Unassembled WGS sequence"/>
</dbReference>
<keyword evidence="3" id="KW-0813">Transport</keyword>
<dbReference type="Pfam" id="PF01925">
    <property type="entry name" value="TauE"/>
    <property type="match status" value="1"/>
</dbReference>
<keyword evidence="5 8" id="KW-0812">Transmembrane</keyword>
<evidence type="ECO:0000256" key="5">
    <source>
        <dbReference type="ARBA" id="ARBA00022692"/>
    </source>
</evidence>
<evidence type="ECO:0000256" key="6">
    <source>
        <dbReference type="ARBA" id="ARBA00022989"/>
    </source>
</evidence>
<protein>
    <recommendedName>
        <fullName evidence="8">Probable membrane transporter protein</fullName>
    </recommendedName>
</protein>
<evidence type="ECO:0000256" key="4">
    <source>
        <dbReference type="ARBA" id="ARBA00022475"/>
    </source>
</evidence>
<comment type="subcellular location">
    <subcellularLocation>
        <location evidence="1 8">Cell membrane</location>
        <topology evidence="1 8">Multi-pass membrane protein</topology>
    </subcellularLocation>
</comment>
<dbReference type="PANTHER" id="PTHR30269:SF0">
    <property type="entry name" value="MEMBRANE TRANSPORTER PROTEIN YFCA-RELATED"/>
    <property type="match status" value="1"/>
</dbReference>
<reference evidence="9 10" key="1">
    <citation type="submission" date="2018-04" db="EMBL/GenBank/DDBJ databases">
        <title>Thalassorhabdus spongiae gen. nov., sp. nov., isolated from a marine sponge in South-West Iceland.</title>
        <authorList>
            <person name="Knobloch S."/>
            <person name="Daussin A."/>
            <person name="Johannsson R."/>
            <person name="Marteinsson V.T."/>
        </authorList>
    </citation>
    <scope>NUCLEOTIDE SEQUENCE [LARGE SCALE GENOMIC DNA]</scope>
    <source>
        <strain evidence="9 10">Hp12</strain>
    </source>
</reference>
<dbReference type="OrthoDB" id="554695at2"/>
<organism evidence="9 10">
    <name type="scientific">Pelagibaculum spongiae</name>
    <dbReference type="NCBI Taxonomy" id="2080658"/>
    <lineage>
        <taxon>Bacteria</taxon>
        <taxon>Pseudomonadati</taxon>
        <taxon>Pseudomonadota</taxon>
        <taxon>Gammaproteobacteria</taxon>
        <taxon>Oceanospirillales</taxon>
        <taxon>Pelagibaculum</taxon>
    </lineage>
</organism>
<dbReference type="InterPro" id="IPR002781">
    <property type="entry name" value="TM_pro_TauE-like"/>
</dbReference>
<dbReference type="EMBL" id="QDDL01000014">
    <property type="protein sequence ID" value="PVZ63888.1"/>
    <property type="molecule type" value="Genomic_DNA"/>
</dbReference>
<evidence type="ECO:0000313" key="9">
    <source>
        <dbReference type="EMBL" id="PVZ63888.1"/>
    </source>
</evidence>
<keyword evidence="6 8" id="KW-1133">Transmembrane helix</keyword>
<evidence type="ECO:0000256" key="1">
    <source>
        <dbReference type="ARBA" id="ARBA00004651"/>
    </source>
</evidence>
<evidence type="ECO:0000256" key="8">
    <source>
        <dbReference type="RuleBase" id="RU363041"/>
    </source>
</evidence>
<feature type="transmembrane region" description="Helical" evidence="8">
    <location>
        <begin position="191"/>
        <end position="224"/>
    </location>
</feature>
<keyword evidence="10" id="KW-1185">Reference proteome</keyword>
<sequence length="260" mass="27432">MDVLGFSVELLVFLFSVSVVAGCIDTLAGGGGLISLPALIVSGVPPLAALGTNKLQGSMGTATATFMMLKKKQVRWQDVRLLMLAAFIGSTAGTIAVQFINTDALNFIIPLVLLLIAIYFICSPSLGKKNNVAKLQKVASKSYRRFVVPIIGGYDGMFGPGTGSFFALAGVSLRGQGLIESTAIAKTLNFATNIASLIVFLIAGKVVWAAGLLMMVGQFIGAWVGSHFLVKINPQYLRVIVVVMCLGMLAKYGHSLGWLA</sequence>